<dbReference type="PANTHER" id="PTHR46060:SF2">
    <property type="entry name" value="HISTONE-LYSINE N-METHYLTRANSFERASE SETMAR"/>
    <property type="match status" value="1"/>
</dbReference>
<dbReference type="InterPro" id="IPR052709">
    <property type="entry name" value="Transposase-MT_Hybrid"/>
</dbReference>
<feature type="region of interest" description="Disordered" evidence="1">
    <location>
        <begin position="145"/>
        <end position="171"/>
    </location>
</feature>
<dbReference type="GO" id="GO:0035861">
    <property type="term" value="C:site of double-strand break"/>
    <property type="evidence" value="ECO:0007669"/>
    <property type="project" value="TreeGrafter"/>
</dbReference>
<dbReference type="GO" id="GO:0005634">
    <property type="term" value="C:nucleus"/>
    <property type="evidence" value="ECO:0007669"/>
    <property type="project" value="TreeGrafter"/>
</dbReference>
<dbReference type="GO" id="GO:0031297">
    <property type="term" value="P:replication fork processing"/>
    <property type="evidence" value="ECO:0007669"/>
    <property type="project" value="TreeGrafter"/>
</dbReference>
<dbReference type="GO" id="GO:0044547">
    <property type="term" value="F:DNA topoisomerase binding"/>
    <property type="evidence" value="ECO:0007669"/>
    <property type="project" value="TreeGrafter"/>
</dbReference>
<evidence type="ECO:0000313" key="3">
    <source>
        <dbReference type="WBParaSite" id="Hba_15074"/>
    </source>
</evidence>
<dbReference type="AlphaFoldDB" id="A0A1I7XC98"/>
<accession>A0A1I7XC98</accession>
<dbReference type="GO" id="GO:0015074">
    <property type="term" value="P:DNA integration"/>
    <property type="evidence" value="ECO:0007669"/>
    <property type="project" value="TreeGrafter"/>
</dbReference>
<dbReference type="GO" id="GO:0000729">
    <property type="term" value="P:DNA double-strand break processing"/>
    <property type="evidence" value="ECO:0007669"/>
    <property type="project" value="TreeGrafter"/>
</dbReference>
<dbReference type="Gene3D" id="3.30.420.10">
    <property type="entry name" value="Ribonuclease H-like superfamily/Ribonuclease H"/>
    <property type="match status" value="1"/>
</dbReference>
<dbReference type="GO" id="GO:0046975">
    <property type="term" value="F:histone H3K36 methyltransferase activity"/>
    <property type="evidence" value="ECO:0007669"/>
    <property type="project" value="TreeGrafter"/>
</dbReference>
<dbReference type="GO" id="GO:0003697">
    <property type="term" value="F:single-stranded DNA binding"/>
    <property type="evidence" value="ECO:0007669"/>
    <property type="project" value="TreeGrafter"/>
</dbReference>
<dbReference type="Proteomes" id="UP000095283">
    <property type="component" value="Unplaced"/>
</dbReference>
<sequence length="171" mass="19211">MRRVAEGRGRLLAIDDSQLKAIVEEDPRKTTGEVAEELNVSQSGVRYLHRIERAIILHDNARPHVSQMTLQKVDELGYETPPYSADSPDLSPTDYHSIKHIDNFLQEKPRSIRVRGAEMIPSADIPNIPTTMSTPPHRAISPKVRHDMFRRKDSPGSGGSKWSVSKSHSIN</sequence>
<evidence type="ECO:0000256" key="1">
    <source>
        <dbReference type="SAM" id="MobiDB-lite"/>
    </source>
</evidence>
<dbReference type="InterPro" id="IPR036397">
    <property type="entry name" value="RNaseH_sf"/>
</dbReference>
<dbReference type="GO" id="GO:0003690">
    <property type="term" value="F:double-stranded DNA binding"/>
    <property type="evidence" value="ECO:0007669"/>
    <property type="project" value="TreeGrafter"/>
</dbReference>
<dbReference type="GO" id="GO:0006303">
    <property type="term" value="P:double-strand break repair via nonhomologous end joining"/>
    <property type="evidence" value="ECO:0007669"/>
    <property type="project" value="TreeGrafter"/>
</dbReference>
<keyword evidence="2" id="KW-1185">Reference proteome</keyword>
<name>A0A1I7XC98_HETBA</name>
<feature type="compositionally biased region" description="Low complexity" evidence="1">
    <location>
        <begin position="160"/>
        <end position="171"/>
    </location>
</feature>
<dbReference type="GO" id="GO:0042800">
    <property type="term" value="F:histone H3K4 methyltransferase activity"/>
    <property type="evidence" value="ECO:0007669"/>
    <property type="project" value="TreeGrafter"/>
</dbReference>
<dbReference type="GO" id="GO:0000793">
    <property type="term" value="C:condensed chromosome"/>
    <property type="evidence" value="ECO:0007669"/>
    <property type="project" value="TreeGrafter"/>
</dbReference>
<dbReference type="PANTHER" id="PTHR46060">
    <property type="entry name" value="MARINER MOS1 TRANSPOSASE-LIKE PROTEIN"/>
    <property type="match status" value="1"/>
</dbReference>
<organism evidence="2 3">
    <name type="scientific">Heterorhabditis bacteriophora</name>
    <name type="common">Entomopathogenic nematode worm</name>
    <dbReference type="NCBI Taxonomy" id="37862"/>
    <lineage>
        <taxon>Eukaryota</taxon>
        <taxon>Metazoa</taxon>
        <taxon>Ecdysozoa</taxon>
        <taxon>Nematoda</taxon>
        <taxon>Chromadorea</taxon>
        <taxon>Rhabditida</taxon>
        <taxon>Rhabditina</taxon>
        <taxon>Rhabditomorpha</taxon>
        <taxon>Strongyloidea</taxon>
        <taxon>Heterorhabditidae</taxon>
        <taxon>Heterorhabditis</taxon>
    </lineage>
</organism>
<dbReference type="WBParaSite" id="Hba_15074">
    <property type="protein sequence ID" value="Hba_15074"/>
    <property type="gene ID" value="Hba_15074"/>
</dbReference>
<protein>
    <submittedName>
        <fullName evidence="3">Histone-lysine N-methyltransferase SETMAR</fullName>
    </submittedName>
</protein>
<reference evidence="3" key="1">
    <citation type="submission" date="2016-11" db="UniProtKB">
        <authorList>
            <consortium name="WormBaseParasite"/>
        </authorList>
    </citation>
    <scope>IDENTIFICATION</scope>
</reference>
<dbReference type="GO" id="GO:0044774">
    <property type="term" value="P:mitotic DNA integrity checkpoint signaling"/>
    <property type="evidence" value="ECO:0007669"/>
    <property type="project" value="TreeGrafter"/>
</dbReference>
<feature type="compositionally biased region" description="Basic and acidic residues" evidence="1">
    <location>
        <begin position="145"/>
        <end position="154"/>
    </location>
</feature>
<dbReference type="GO" id="GO:0000014">
    <property type="term" value="F:single-stranded DNA endodeoxyribonuclease activity"/>
    <property type="evidence" value="ECO:0007669"/>
    <property type="project" value="TreeGrafter"/>
</dbReference>
<evidence type="ECO:0000313" key="2">
    <source>
        <dbReference type="Proteomes" id="UP000095283"/>
    </source>
</evidence>
<proteinExistence type="predicted"/>